<evidence type="ECO:0000256" key="9">
    <source>
        <dbReference type="ARBA" id="ARBA00048798"/>
    </source>
</evidence>
<dbReference type="InterPro" id="IPR001544">
    <property type="entry name" value="Aminotrans_IV"/>
</dbReference>
<dbReference type="EMBL" id="CP017774">
    <property type="protein sequence ID" value="AOZ98241.1"/>
    <property type="molecule type" value="Genomic_DNA"/>
</dbReference>
<name>A0A1D9P6Q3_9FLAO</name>
<evidence type="ECO:0000256" key="5">
    <source>
        <dbReference type="ARBA" id="ARBA00009320"/>
    </source>
</evidence>
<keyword evidence="13" id="KW-0808">Transferase</keyword>
<comment type="catalytic activity">
    <reaction evidence="10">
        <text>L-leucine + 2-oxoglutarate = 4-methyl-2-oxopentanoate + L-glutamate</text>
        <dbReference type="Rhea" id="RHEA:18321"/>
        <dbReference type="ChEBI" id="CHEBI:16810"/>
        <dbReference type="ChEBI" id="CHEBI:17865"/>
        <dbReference type="ChEBI" id="CHEBI:29985"/>
        <dbReference type="ChEBI" id="CHEBI:57427"/>
        <dbReference type="EC" id="2.6.1.42"/>
    </reaction>
</comment>
<keyword evidence="7 12" id="KW-0663">Pyridoxal phosphate</keyword>
<comment type="catalytic activity">
    <reaction evidence="9">
        <text>L-isoleucine + 2-oxoglutarate = (S)-3-methyl-2-oxopentanoate + L-glutamate</text>
        <dbReference type="Rhea" id="RHEA:24801"/>
        <dbReference type="ChEBI" id="CHEBI:16810"/>
        <dbReference type="ChEBI" id="CHEBI:29985"/>
        <dbReference type="ChEBI" id="CHEBI:35146"/>
        <dbReference type="ChEBI" id="CHEBI:58045"/>
        <dbReference type="EC" id="2.6.1.42"/>
    </reaction>
</comment>
<dbReference type="STRING" id="1306519.BIW12_01630"/>
<dbReference type="PANTHER" id="PTHR42743:SF11">
    <property type="entry name" value="AMINODEOXYCHORISMATE LYASE"/>
    <property type="match status" value="1"/>
</dbReference>
<dbReference type="SUPFAM" id="SSF56752">
    <property type="entry name" value="D-aminoacid aminotransferase-like PLP-dependent enzymes"/>
    <property type="match status" value="1"/>
</dbReference>
<dbReference type="PANTHER" id="PTHR42743">
    <property type="entry name" value="AMINO-ACID AMINOTRANSFERASE"/>
    <property type="match status" value="1"/>
</dbReference>
<dbReference type="Gene3D" id="3.30.470.10">
    <property type="match status" value="1"/>
</dbReference>
<dbReference type="KEGG" id="fcm:BIW12_01630"/>
<gene>
    <name evidence="13" type="ORF">BIW12_01630</name>
</gene>
<keyword evidence="14" id="KW-1185">Reference proteome</keyword>
<dbReference type="InterPro" id="IPR050571">
    <property type="entry name" value="Class-IV_PLP-Dep_Aminotrnsfr"/>
</dbReference>
<dbReference type="GO" id="GO:0046394">
    <property type="term" value="P:carboxylic acid biosynthetic process"/>
    <property type="evidence" value="ECO:0007669"/>
    <property type="project" value="UniProtKB-ARBA"/>
</dbReference>
<protein>
    <recommendedName>
        <fullName evidence="6">branched-chain-amino-acid transaminase</fullName>
        <ecNumber evidence="6">2.6.1.42</ecNumber>
    </recommendedName>
</protein>
<dbReference type="InterPro" id="IPR043131">
    <property type="entry name" value="BCAT-like_N"/>
</dbReference>
<comment type="pathway">
    <text evidence="2">Amino-acid biosynthesis; L-isoleucine biosynthesis; L-isoleucine from 2-oxobutanoate: step 4/4.</text>
</comment>
<dbReference type="OrthoDB" id="9805628at2"/>
<evidence type="ECO:0000256" key="7">
    <source>
        <dbReference type="ARBA" id="ARBA00022898"/>
    </source>
</evidence>
<evidence type="ECO:0000256" key="4">
    <source>
        <dbReference type="ARBA" id="ARBA00005072"/>
    </source>
</evidence>
<comment type="pathway">
    <text evidence="3">Amino-acid biosynthesis; L-valine biosynthesis; L-valine from pyruvate: step 4/4.</text>
</comment>
<evidence type="ECO:0000313" key="14">
    <source>
        <dbReference type="Proteomes" id="UP000178198"/>
    </source>
</evidence>
<dbReference type="PROSITE" id="PS00770">
    <property type="entry name" value="AA_TRANSFER_CLASS_4"/>
    <property type="match status" value="1"/>
</dbReference>
<dbReference type="Proteomes" id="UP000178198">
    <property type="component" value="Chromosome"/>
</dbReference>
<dbReference type="InterPro" id="IPR036038">
    <property type="entry name" value="Aminotransferase-like"/>
</dbReference>
<comment type="similarity">
    <text evidence="5 11">Belongs to the class-IV pyridoxal-phosphate-dependent aminotransferase family.</text>
</comment>
<reference evidence="13 14" key="1">
    <citation type="submission" date="2016-10" db="EMBL/GenBank/DDBJ databases">
        <title>Complete Genome Sequence of Flavobacterium sp. PK15.</title>
        <authorList>
            <person name="Ekwe A."/>
            <person name="Kim S.B."/>
        </authorList>
    </citation>
    <scope>NUCLEOTIDE SEQUENCE [LARGE SCALE GENOMIC DNA]</scope>
    <source>
        <strain evidence="13 14">PK15</strain>
    </source>
</reference>
<evidence type="ECO:0000256" key="3">
    <source>
        <dbReference type="ARBA" id="ARBA00004931"/>
    </source>
</evidence>
<accession>A0A1D9P6Q3</accession>
<dbReference type="GO" id="GO:0004084">
    <property type="term" value="F:branched-chain-amino-acid transaminase activity"/>
    <property type="evidence" value="ECO:0007669"/>
    <property type="project" value="UniProtKB-EC"/>
</dbReference>
<comment type="catalytic activity">
    <reaction evidence="8">
        <text>L-valine + 2-oxoglutarate = 3-methyl-2-oxobutanoate + L-glutamate</text>
        <dbReference type="Rhea" id="RHEA:24813"/>
        <dbReference type="ChEBI" id="CHEBI:11851"/>
        <dbReference type="ChEBI" id="CHEBI:16810"/>
        <dbReference type="ChEBI" id="CHEBI:29985"/>
        <dbReference type="ChEBI" id="CHEBI:57762"/>
        <dbReference type="EC" id="2.6.1.42"/>
    </reaction>
</comment>
<dbReference type="RefSeq" id="WP_071183511.1">
    <property type="nucleotide sequence ID" value="NZ_CP017774.1"/>
</dbReference>
<organism evidence="13 14">
    <name type="scientific">Flavobacterium commune</name>
    <dbReference type="NCBI Taxonomy" id="1306519"/>
    <lineage>
        <taxon>Bacteria</taxon>
        <taxon>Pseudomonadati</taxon>
        <taxon>Bacteroidota</taxon>
        <taxon>Flavobacteriia</taxon>
        <taxon>Flavobacteriales</taxon>
        <taxon>Flavobacteriaceae</taxon>
        <taxon>Flavobacterium</taxon>
    </lineage>
</organism>
<dbReference type="Pfam" id="PF01063">
    <property type="entry name" value="Aminotran_4"/>
    <property type="match status" value="1"/>
</dbReference>
<sequence>MINFNGTIITQDSNILTQNRGFLYGDAVFETVKIVNSKVLYLEDHYFRLMASMRVVRMEIPMNFTMEYFEEQLLSLTDKLSISNSARVRITVYRNDGGYYLPTNNTISFLVHASAIETVSYSFEEKEYEVDLFKDFYITKQLLSSIKTTNRILNVTASIFANENALDNCLLLNDSKNIVEAIQGNLFMLSGNKLITPPVSEGCLNGVMRKQILKLAKTIAEIEIVEEVISPFELQKADELFITNVIKGIQPITKYRKKTFGVNFSKEILTKLNEEIAAVV</sequence>
<comment type="cofactor">
    <cofactor evidence="1 12">
        <name>pyridoxal 5'-phosphate</name>
        <dbReference type="ChEBI" id="CHEBI:597326"/>
    </cofactor>
</comment>
<evidence type="ECO:0000256" key="10">
    <source>
        <dbReference type="ARBA" id="ARBA00049229"/>
    </source>
</evidence>
<dbReference type="CDD" id="cd00449">
    <property type="entry name" value="PLPDE_IV"/>
    <property type="match status" value="1"/>
</dbReference>
<dbReference type="InterPro" id="IPR043132">
    <property type="entry name" value="BCAT-like_C"/>
</dbReference>
<evidence type="ECO:0000256" key="8">
    <source>
        <dbReference type="ARBA" id="ARBA00048212"/>
    </source>
</evidence>
<evidence type="ECO:0000256" key="2">
    <source>
        <dbReference type="ARBA" id="ARBA00004824"/>
    </source>
</evidence>
<keyword evidence="13" id="KW-0032">Aminotransferase</keyword>
<evidence type="ECO:0000256" key="12">
    <source>
        <dbReference type="RuleBase" id="RU004516"/>
    </source>
</evidence>
<proteinExistence type="inferred from homology"/>
<dbReference type="InterPro" id="IPR018300">
    <property type="entry name" value="Aminotrans_IV_CS"/>
</dbReference>
<dbReference type="EC" id="2.6.1.42" evidence="6"/>
<comment type="pathway">
    <text evidence="4">Amino-acid biosynthesis; L-leucine biosynthesis; L-leucine from 3-methyl-2-oxobutanoate: step 4/4.</text>
</comment>
<evidence type="ECO:0000256" key="11">
    <source>
        <dbReference type="RuleBase" id="RU004106"/>
    </source>
</evidence>
<evidence type="ECO:0000313" key="13">
    <source>
        <dbReference type="EMBL" id="AOZ98241.1"/>
    </source>
</evidence>
<dbReference type="AlphaFoldDB" id="A0A1D9P6Q3"/>
<dbReference type="Gene3D" id="3.20.10.10">
    <property type="entry name" value="D-amino Acid Aminotransferase, subunit A, domain 2"/>
    <property type="match status" value="1"/>
</dbReference>
<evidence type="ECO:0000256" key="1">
    <source>
        <dbReference type="ARBA" id="ARBA00001933"/>
    </source>
</evidence>
<evidence type="ECO:0000256" key="6">
    <source>
        <dbReference type="ARBA" id="ARBA00013053"/>
    </source>
</evidence>